<feature type="compositionally biased region" description="Low complexity" evidence="1">
    <location>
        <begin position="891"/>
        <end position="914"/>
    </location>
</feature>
<feature type="compositionally biased region" description="Basic residues" evidence="1">
    <location>
        <begin position="915"/>
        <end position="925"/>
    </location>
</feature>
<feature type="compositionally biased region" description="Basic and acidic residues" evidence="1">
    <location>
        <begin position="926"/>
        <end position="936"/>
    </location>
</feature>
<evidence type="ECO:0000313" key="4">
    <source>
        <dbReference type="Proteomes" id="UP000320762"/>
    </source>
</evidence>
<feature type="domain" description="Fungal-type protein kinase" evidence="2">
    <location>
        <begin position="169"/>
        <end position="606"/>
    </location>
</feature>
<dbReference type="STRING" id="97359.A0A550CDM0"/>
<feature type="compositionally biased region" description="Pro residues" evidence="1">
    <location>
        <begin position="849"/>
        <end position="861"/>
    </location>
</feature>
<accession>A0A550CDM0</accession>
<sequence length="936" mass="104331">MNAENIEAGRTRHIDSALRKTRSCGISEFYETYMPDWQRLTASEAALMIKTLKEDDVIMGKQWAALPTPTKVNGRWPKAEDAHFKGLETVFKRVRGVAEKLFPDRFCEKTRTTKFMCRPRQTTDSEVNGSSHMVDAITVRRHSSYPKAAKDSGSAHNSSIRLRRTGQVVYTADVLVSGEFKLGGENKDRQDNDRKTFGHAGHAFYNDVGRVAVFSFTIEGNRMRLFCNTRSHTCISVAFKIDEVPEELVQFILFNYYASLVQLGLDPTVSRIVDTKGHLQYRFRIYNATKGTCVTYQTARVIDESSAVELYSRAMRVFEVYRVLDASPSTRHSLLADIPNVLRDYWVYDDVPNESEIQGAIRKRLEELNVWDSVKDHFMNIMEDGVVTAPPSEGSVRETVPGPHARAAPYQFVNPVDPSHTGASKSKISSAHRLRANGASGAGAPAKPARPPKPLHLHGKKHARTLYEQLCLDLYKIDDPAFFFWALGQIVTILRYMKLAGFLHRDGSPGNYLLHFLGLGKAPESTAGTKREDWIAIMSDLEYARPYLGGTGHDPLTGTAYYVAGEVQARKYHFSPNSNDAKFPDASSFFAFNFYHDLESVLWMALAFVIRSVSEKKLNDEVDGMTVPELLQEYAGDMFLPNIDGDGSRWQYVSETAMIRKLGNVLERIYHDSPIPQLRQLIFDMKSAYEALEASADTPGVQLDNGRKAYDPALFKDEIYDKFQAVFLRISDHFAGLPYVDKFVPVPDPPEPTYAPLSYSQDQNSTSSDDVDKGNDTEEEGAEPLSGTDSDSDEECDEAEAEDTTQTAEAIVATVRRKTVSGSKRKRDADVDPQPQAPAKRSRTKKQLLPPPPPQPQPQAPPKRSHAKKSKTPSPPPTRRSGRLLARKNTAEAAAETAAEAARAGPSAPSGAPRARPRTTRASRPKKADKPAARTR</sequence>
<proteinExistence type="predicted"/>
<protein>
    <recommendedName>
        <fullName evidence="2">Fungal-type protein kinase domain-containing protein</fullName>
    </recommendedName>
</protein>
<reference evidence="3 4" key="1">
    <citation type="journal article" date="2019" name="New Phytol.">
        <title>Comparative genomics reveals unique wood-decay strategies and fruiting body development in the Schizophyllaceae.</title>
        <authorList>
            <person name="Almasi E."/>
            <person name="Sahu N."/>
            <person name="Krizsan K."/>
            <person name="Balint B."/>
            <person name="Kovacs G.M."/>
            <person name="Kiss B."/>
            <person name="Cseklye J."/>
            <person name="Drula E."/>
            <person name="Henrissat B."/>
            <person name="Nagy I."/>
            <person name="Chovatia M."/>
            <person name="Adam C."/>
            <person name="LaButti K."/>
            <person name="Lipzen A."/>
            <person name="Riley R."/>
            <person name="Grigoriev I.V."/>
            <person name="Nagy L.G."/>
        </authorList>
    </citation>
    <scope>NUCLEOTIDE SEQUENCE [LARGE SCALE GENOMIC DNA]</scope>
    <source>
        <strain evidence="3 4">NL-1724</strain>
    </source>
</reference>
<feature type="compositionally biased region" description="Acidic residues" evidence="1">
    <location>
        <begin position="790"/>
        <end position="803"/>
    </location>
</feature>
<feature type="compositionally biased region" description="Basic residues" evidence="1">
    <location>
        <begin position="815"/>
        <end position="826"/>
    </location>
</feature>
<dbReference type="AlphaFoldDB" id="A0A550CDM0"/>
<feature type="compositionally biased region" description="Polar residues" evidence="1">
    <location>
        <begin position="758"/>
        <end position="768"/>
    </location>
</feature>
<dbReference type="EMBL" id="VDMD01000011">
    <property type="protein sequence ID" value="TRM62905.1"/>
    <property type="molecule type" value="Genomic_DNA"/>
</dbReference>
<dbReference type="Proteomes" id="UP000320762">
    <property type="component" value="Unassembled WGS sequence"/>
</dbReference>
<evidence type="ECO:0000259" key="2">
    <source>
        <dbReference type="Pfam" id="PF17667"/>
    </source>
</evidence>
<feature type="region of interest" description="Disordered" evidence="1">
    <location>
        <begin position="748"/>
        <end position="936"/>
    </location>
</feature>
<keyword evidence="4" id="KW-1185">Reference proteome</keyword>
<dbReference type="Pfam" id="PF17667">
    <property type="entry name" value="Pkinase_fungal"/>
    <property type="match status" value="1"/>
</dbReference>
<evidence type="ECO:0000256" key="1">
    <source>
        <dbReference type="SAM" id="MobiDB-lite"/>
    </source>
</evidence>
<name>A0A550CDM0_9AGAR</name>
<comment type="caution">
    <text evidence="3">The sequence shown here is derived from an EMBL/GenBank/DDBJ whole genome shotgun (WGS) entry which is preliminary data.</text>
</comment>
<dbReference type="InterPro" id="IPR011009">
    <property type="entry name" value="Kinase-like_dom_sf"/>
</dbReference>
<gene>
    <name evidence="3" type="ORF">BD626DRAFT_403219</name>
</gene>
<dbReference type="InterPro" id="IPR040976">
    <property type="entry name" value="Pkinase_fungal"/>
</dbReference>
<evidence type="ECO:0000313" key="3">
    <source>
        <dbReference type="EMBL" id="TRM62905.1"/>
    </source>
</evidence>
<dbReference type="OrthoDB" id="3271139at2759"/>
<dbReference type="SUPFAM" id="SSF56112">
    <property type="entry name" value="Protein kinase-like (PK-like)"/>
    <property type="match status" value="1"/>
</dbReference>
<organism evidence="3 4">
    <name type="scientific">Schizophyllum amplum</name>
    <dbReference type="NCBI Taxonomy" id="97359"/>
    <lineage>
        <taxon>Eukaryota</taxon>
        <taxon>Fungi</taxon>
        <taxon>Dikarya</taxon>
        <taxon>Basidiomycota</taxon>
        <taxon>Agaricomycotina</taxon>
        <taxon>Agaricomycetes</taxon>
        <taxon>Agaricomycetidae</taxon>
        <taxon>Agaricales</taxon>
        <taxon>Schizophyllaceae</taxon>
        <taxon>Schizophyllum</taxon>
    </lineage>
</organism>